<name>A0A1N6DSV2_9GAMM</name>
<dbReference type="SUPFAM" id="SSF141868">
    <property type="entry name" value="EAL domain-like"/>
    <property type="match status" value="1"/>
</dbReference>
<dbReference type="EMBL" id="FSRE01000001">
    <property type="protein sequence ID" value="SIN73820.1"/>
    <property type="molecule type" value="Genomic_DNA"/>
</dbReference>
<feature type="domain" description="EAL" evidence="1">
    <location>
        <begin position="368"/>
        <end position="623"/>
    </location>
</feature>
<evidence type="ECO:0000259" key="1">
    <source>
        <dbReference type="PROSITE" id="PS50883"/>
    </source>
</evidence>
<dbReference type="CDD" id="cd01949">
    <property type="entry name" value="GGDEF"/>
    <property type="match status" value="1"/>
</dbReference>
<dbReference type="Gene3D" id="3.30.70.270">
    <property type="match status" value="1"/>
</dbReference>
<gene>
    <name evidence="3" type="ORF">SAMN05443662_0390</name>
</gene>
<dbReference type="Proteomes" id="UP000198461">
    <property type="component" value="Unassembled WGS sequence"/>
</dbReference>
<feature type="domain" description="GGDEF" evidence="2">
    <location>
        <begin position="221"/>
        <end position="359"/>
    </location>
</feature>
<dbReference type="Pfam" id="PF13185">
    <property type="entry name" value="GAF_2"/>
    <property type="match status" value="1"/>
</dbReference>
<dbReference type="PANTHER" id="PTHR44757:SF2">
    <property type="entry name" value="BIOFILM ARCHITECTURE MAINTENANCE PROTEIN MBAA"/>
    <property type="match status" value="1"/>
</dbReference>
<dbReference type="InterPro" id="IPR043128">
    <property type="entry name" value="Rev_trsase/Diguanyl_cyclase"/>
</dbReference>
<dbReference type="Gene3D" id="3.30.450.40">
    <property type="match status" value="1"/>
</dbReference>
<reference evidence="3 4" key="1">
    <citation type="submission" date="2016-11" db="EMBL/GenBank/DDBJ databases">
        <authorList>
            <person name="Jaros S."/>
            <person name="Januszkiewicz K."/>
            <person name="Wedrychowicz H."/>
        </authorList>
    </citation>
    <scope>NUCLEOTIDE SEQUENCE [LARGE SCALE GENOMIC DNA]</scope>
    <source>
        <strain evidence="3 4">DSM 17737</strain>
    </source>
</reference>
<dbReference type="AlphaFoldDB" id="A0A1N6DSV2"/>
<dbReference type="Pfam" id="PF00990">
    <property type="entry name" value="GGDEF"/>
    <property type="match status" value="1"/>
</dbReference>
<dbReference type="Gene3D" id="3.20.20.450">
    <property type="entry name" value="EAL domain"/>
    <property type="match status" value="1"/>
</dbReference>
<dbReference type="RefSeq" id="WP_074200705.1">
    <property type="nucleotide sequence ID" value="NZ_FSRE01000001.1"/>
</dbReference>
<dbReference type="SMART" id="SM00267">
    <property type="entry name" value="GGDEF"/>
    <property type="match status" value="1"/>
</dbReference>
<dbReference type="InterPro" id="IPR052155">
    <property type="entry name" value="Biofilm_reg_signaling"/>
</dbReference>
<sequence length="633" mass="69697">MSDTCIQPLNIARTQLSVEQVNDLLEWQEAVLQGMAEGEAPQVLLDRLCQAAEALVPNALASIMLVNRDDGCLYVCAAPSAPEDAVEALSGLKPGPGGGSCGNVIWSGQHQIVTSTLEDPRWADLRDMAVRFNLGACWSFPVKNREGKVIGTFALTSFEKREPDDFQTNVLQVGAYLASVILALEAQHKQLQELVERHPITGLRNRQRMERDAAELFASEAQFACLYIDLDHFKEVNDAFGHVVGDAVLKQVAARFKQLTGVQEDNLYHFGGDTFIHLSQICSTADDSMGAIKGLATDFIQVLKTPFTVEGAEFNLSASVGISCSSEAQGSVIDLIRMADTALAKAKEKGRGLVQFYESHWQQEKEEKLRLDAKLRQALAGHRLDVHYQPIVDSSNGLPVAFEALVRWNDSEEGMIPPFKFIPVAESSGLIREVDLEVLRMVVEDIRQWQQAFGGDLPFTVAINLSAIELSADHVDRLTEVIRSSGVAHRLELEITESLMMQDTEESVKLIRQIKAAGIAKLAIDDFGTGYSSMGYLKRFKVDKLKIDQSLVRDIDHDPSDRAIARAIVALGKALDLTVVAEGVETETHQGLLCKEGVPLLQGYLFARPMPGEDVVGWVKERRRNGPMHVCPI</sequence>
<dbReference type="SUPFAM" id="SSF55073">
    <property type="entry name" value="Nucleotide cyclase"/>
    <property type="match status" value="1"/>
</dbReference>
<accession>A0A1N6DSV2</accession>
<evidence type="ECO:0000313" key="3">
    <source>
        <dbReference type="EMBL" id="SIN73820.1"/>
    </source>
</evidence>
<dbReference type="SUPFAM" id="SSF55781">
    <property type="entry name" value="GAF domain-like"/>
    <property type="match status" value="1"/>
</dbReference>
<dbReference type="InterPro" id="IPR001633">
    <property type="entry name" value="EAL_dom"/>
</dbReference>
<keyword evidence="4" id="KW-1185">Reference proteome</keyword>
<protein>
    <submittedName>
        <fullName evidence="3">Diguanylate cyclase (GGDEF) domain-containing protein</fullName>
    </submittedName>
</protein>
<dbReference type="PROSITE" id="PS50883">
    <property type="entry name" value="EAL"/>
    <property type="match status" value="1"/>
</dbReference>
<dbReference type="SMART" id="SM00065">
    <property type="entry name" value="GAF"/>
    <property type="match status" value="1"/>
</dbReference>
<dbReference type="OrthoDB" id="9813913at2"/>
<dbReference type="Pfam" id="PF00563">
    <property type="entry name" value="EAL"/>
    <property type="match status" value="1"/>
</dbReference>
<evidence type="ECO:0000313" key="4">
    <source>
        <dbReference type="Proteomes" id="UP000198461"/>
    </source>
</evidence>
<dbReference type="InterPro" id="IPR003018">
    <property type="entry name" value="GAF"/>
</dbReference>
<dbReference type="InterPro" id="IPR035919">
    <property type="entry name" value="EAL_sf"/>
</dbReference>
<dbReference type="SMART" id="SM00052">
    <property type="entry name" value="EAL"/>
    <property type="match status" value="1"/>
</dbReference>
<evidence type="ECO:0000259" key="2">
    <source>
        <dbReference type="PROSITE" id="PS50887"/>
    </source>
</evidence>
<dbReference type="STRING" id="364032.SAMN05443662_0390"/>
<dbReference type="InterPro" id="IPR000160">
    <property type="entry name" value="GGDEF_dom"/>
</dbReference>
<organism evidence="3 4">
    <name type="scientific">Sulfurivirga caldicuralii</name>
    <dbReference type="NCBI Taxonomy" id="364032"/>
    <lineage>
        <taxon>Bacteria</taxon>
        <taxon>Pseudomonadati</taxon>
        <taxon>Pseudomonadota</taxon>
        <taxon>Gammaproteobacteria</taxon>
        <taxon>Thiotrichales</taxon>
        <taxon>Piscirickettsiaceae</taxon>
        <taxon>Sulfurivirga</taxon>
    </lineage>
</organism>
<dbReference type="PROSITE" id="PS50887">
    <property type="entry name" value="GGDEF"/>
    <property type="match status" value="1"/>
</dbReference>
<dbReference type="PANTHER" id="PTHR44757">
    <property type="entry name" value="DIGUANYLATE CYCLASE DGCP"/>
    <property type="match status" value="1"/>
</dbReference>
<dbReference type="NCBIfam" id="TIGR00254">
    <property type="entry name" value="GGDEF"/>
    <property type="match status" value="1"/>
</dbReference>
<dbReference type="CDD" id="cd01948">
    <property type="entry name" value="EAL"/>
    <property type="match status" value="1"/>
</dbReference>
<proteinExistence type="predicted"/>
<dbReference type="InterPro" id="IPR029016">
    <property type="entry name" value="GAF-like_dom_sf"/>
</dbReference>
<dbReference type="InterPro" id="IPR029787">
    <property type="entry name" value="Nucleotide_cyclase"/>
</dbReference>